<sequence>MKIRFASVLLLSLAAHGASAQTIPSATAPRYVSPYVDKHSQLDAMSPSAASATTVYGADSALTPQAAGRYLPSPIHTGSPTNRGKGAHRRLTQPARSASAATADPYSNDLWNAGQTYASPETSDPYSAR</sequence>
<organism evidence="3 4">
    <name type="scientific">Paraburkholderia ultramafica</name>
    <dbReference type="NCBI Taxonomy" id="1544867"/>
    <lineage>
        <taxon>Bacteria</taxon>
        <taxon>Pseudomonadati</taxon>
        <taxon>Pseudomonadota</taxon>
        <taxon>Betaproteobacteria</taxon>
        <taxon>Burkholderiales</taxon>
        <taxon>Burkholderiaceae</taxon>
        <taxon>Paraburkholderia</taxon>
    </lineage>
</organism>
<feature type="signal peptide" evidence="2">
    <location>
        <begin position="1"/>
        <end position="20"/>
    </location>
</feature>
<evidence type="ECO:0000313" key="3">
    <source>
        <dbReference type="EMBL" id="CAB3781070.1"/>
    </source>
</evidence>
<evidence type="ECO:0000256" key="1">
    <source>
        <dbReference type="SAM" id="MobiDB-lite"/>
    </source>
</evidence>
<accession>A0A6S7AXI6</accession>
<reference evidence="3 4" key="1">
    <citation type="submission" date="2020-04" db="EMBL/GenBank/DDBJ databases">
        <authorList>
            <person name="De Canck E."/>
        </authorList>
    </citation>
    <scope>NUCLEOTIDE SEQUENCE [LARGE SCALE GENOMIC DNA]</scope>
    <source>
        <strain evidence="3 4">LMG 28614</strain>
    </source>
</reference>
<gene>
    <name evidence="3" type="ORF">LMG28614_01153</name>
</gene>
<dbReference type="EMBL" id="CADIKK010000004">
    <property type="protein sequence ID" value="CAB3781070.1"/>
    <property type="molecule type" value="Genomic_DNA"/>
</dbReference>
<dbReference type="Proteomes" id="UP000494365">
    <property type="component" value="Unassembled WGS sequence"/>
</dbReference>
<evidence type="ECO:0000313" key="4">
    <source>
        <dbReference type="Proteomes" id="UP000494365"/>
    </source>
</evidence>
<feature type="compositionally biased region" description="Polar residues" evidence="1">
    <location>
        <begin position="109"/>
        <end position="129"/>
    </location>
</feature>
<evidence type="ECO:0000256" key="2">
    <source>
        <dbReference type="SAM" id="SignalP"/>
    </source>
</evidence>
<dbReference type="AlphaFoldDB" id="A0A6S7AXI6"/>
<feature type="region of interest" description="Disordered" evidence="1">
    <location>
        <begin position="67"/>
        <end position="129"/>
    </location>
</feature>
<protein>
    <submittedName>
        <fullName evidence="3">Uncharacterized protein</fullName>
    </submittedName>
</protein>
<name>A0A6S7AXI6_9BURK</name>
<dbReference type="RefSeq" id="WP_175148588.1">
    <property type="nucleotide sequence ID" value="NZ_CADIKK010000004.1"/>
</dbReference>
<keyword evidence="2" id="KW-0732">Signal</keyword>
<proteinExistence type="predicted"/>
<feature type="chain" id="PRO_5028863207" evidence="2">
    <location>
        <begin position="21"/>
        <end position="129"/>
    </location>
</feature>
<keyword evidence="4" id="KW-1185">Reference proteome</keyword>